<keyword evidence="5" id="KW-1185">Reference proteome</keyword>
<keyword evidence="1" id="KW-0805">Transcription regulation</keyword>
<protein>
    <submittedName>
        <fullName evidence="4">Uncharacterized protein</fullName>
    </submittedName>
</protein>
<evidence type="ECO:0000256" key="1">
    <source>
        <dbReference type="ARBA" id="ARBA00023015"/>
    </source>
</evidence>
<sequence length="183" mass="20736">MQKQNSFSNPLQFSQLLTLDLPRNSHFGSSLLCGLEKKISSEGFILSIHIVRETELESLQLPSNFDKAKVDGIVCIELFNRKYSEFIDSLGIPAIFIDASAELFYPELNTDVLLMENEYSTFCMTKKIIEQGSKSLGFVGDYMHCKSFHERWIGFNLALQTSGIKPDDSYSITEADRFIADPK</sequence>
<organism evidence="4 5">
    <name type="scientific">Paenibacillus terricola</name>
    <dbReference type="NCBI Taxonomy" id="2763503"/>
    <lineage>
        <taxon>Bacteria</taxon>
        <taxon>Bacillati</taxon>
        <taxon>Bacillota</taxon>
        <taxon>Bacilli</taxon>
        <taxon>Bacillales</taxon>
        <taxon>Paenibacillaceae</taxon>
        <taxon>Paenibacillus</taxon>
    </lineage>
</organism>
<evidence type="ECO:0000313" key="5">
    <source>
        <dbReference type="Proteomes" id="UP000609346"/>
    </source>
</evidence>
<gene>
    <name evidence="4" type="ORF">H8B09_07450</name>
</gene>
<dbReference type="EMBL" id="JACXZA010000002">
    <property type="protein sequence ID" value="MBD3918581.1"/>
    <property type="molecule type" value="Genomic_DNA"/>
</dbReference>
<keyword evidence="3" id="KW-0804">Transcription</keyword>
<dbReference type="SUPFAM" id="SSF53822">
    <property type="entry name" value="Periplasmic binding protein-like I"/>
    <property type="match status" value="1"/>
</dbReference>
<dbReference type="InterPro" id="IPR028082">
    <property type="entry name" value="Peripla_BP_I"/>
</dbReference>
<dbReference type="RefSeq" id="WP_191202903.1">
    <property type="nucleotide sequence ID" value="NZ_JACXZA010000002.1"/>
</dbReference>
<comment type="caution">
    <text evidence="4">The sequence shown here is derived from an EMBL/GenBank/DDBJ whole genome shotgun (WGS) entry which is preliminary data.</text>
</comment>
<dbReference type="Gene3D" id="3.40.50.2300">
    <property type="match status" value="2"/>
</dbReference>
<evidence type="ECO:0000256" key="3">
    <source>
        <dbReference type="ARBA" id="ARBA00023163"/>
    </source>
</evidence>
<evidence type="ECO:0000313" key="4">
    <source>
        <dbReference type="EMBL" id="MBD3918581.1"/>
    </source>
</evidence>
<proteinExistence type="predicted"/>
<accession>A0ABR8MRF9</accession>
<reference evidence="4 5" key="1">
    <citation type="submission" date="2020-09" db="EMBL/GenBank/DDBJ databases">
        <title>Paenibacillus sp. strain PR3 16S rRNA gene Genome sequencing and assembly.</title>
        <authorList>
            <person name="Kim J."/>
        </authorList>
    </citation>
    <scope>NUCLEOTIDE SEQUENCE [LARGE SCALE GENOMIC DNA]</scope>
    <source>
        <strain evidence="4 5">PR3</strain>
    </source>
</reference>
<evidence type="ECO:0000256" key="2">
    <source>
        <dbReference type="ARBA" id="ARBA00023125"/>
    </source>
</evidence>
<dbReference type="PANTHER" id="PTHR30146">
    <property type="entry name" value="LACI-RELATED TRANSCRIPTIONAL REPRESSOR"/>
    <property type="match status" value="1"/>
</dbReference>
<name>A0ABR8MRF9_9BACL</name>
<keyword evidence="2" id="KW-0238">DNA-binding</keyword>
<dbReference type="Proteomes" id="UP000609346">
    <property type="component" value="Unassembled WGS sequence"/>
</dbReference>
<dbReference type="PANTHER" id="PTHR30146:SF109">
    <property type="entry name" value="HTH-TYPE TRANSCRIPTIONAL REGULATOR GALS"/>
    <property type="match status" value="1"/>
</dbReference>